<evidence type="ECO:0000313" key="2">
    <source>
        <dbReference type="EMBL" id="MBA9064543.1"/>
    </source>
</evidence>
<accession>A0ABR6DEL5</accession>
<reference evidence="2 3" key="1">
    <citation type="submission" date="2020-08" db="EMBL/GenBank/DDBJ databases">
        <title>Genomic Encyclopedia of Type Strains, Phase IV (KMG-IV): sequencing the most valuable type-strain genomes for metagenomic binning, comparative biology and taxonomic classification.</title>
        <authorList>
            <person name="Goeker M."/>
        </authorList>
    </citation>
    <scope>NUCLEOTIDE SEQUENCE [LARGE SCALE GENOMIC DNA]</scope>
    <source>
        <strain evidence="2 3">DSM 5686</strain>
    </source>
</reference>
<organism evidence="2 3">
    <name type="scientific">Methylobacterium fujisawaense</name>
    <dbReference type="NCBI Taxonomy" id="107400"/>
    <lineage>
        <taxon>Bacteria</taxon>
        <taxon>Pseudomonadati</taxon>
        <taxon>Pseudomonadota</taxon>
        <taxon>Alphaproteobacteria</taxon>
        <taxon>Hyphomicrobiales</taxon>
        <taxon>Methylobacteriaceae</taxon>
        <taxon>Methylobacterium</taxon>
    </lineage>
</organism>
<sequence length="106" mass="11438">MTGQVYPACPVTSTGADLHRAHASGRCRDERPPRITPQHRATHGCATRIRAVTLENRLDRIDPAGAHPTREAACRGVATPPLWHSDAVGGCPPQRSGWFCGGPRPR</sequence>
<dbReference type="Proteomes" id="UP000565455">
    <property type="component" value="Unassembled WGS sequence"/>
</dbReference>
<gene>
    <name evidence="2" type="ORF">GGQ91_003949</name>
</gene>
<proteinExistence type="predicted"/>
<keyword evidence="3" id="KW-1185">Reference proteome</keyword>
<evidence type="ECO:0000313" key="3">
    <source>
        <dbReference type="Proteomes" id="UP000565455"/>
    </source>
</evidence>
<dbReference type="EMBL" id="JACJIM010000006">
    <property type="protein sequence ID" value="MBA9064543.1"/>
    <property type="molecule type" value="Genomic_DNA"/>
</dbReference>
<name>A0ABR6DEL5_9HYPH</name>
<comment type="caution">
    <text evidence="2">The sequence shown here is derived from an EMBL/GenBank/DDBJ whole genome shotgun (WGS) entry which is preliminary data.</text>
</comment>
<evidence type="ECO:0000256" key="1">
    <source>
        <dbReference type="SAM" id="MobiDB-lite"/>
    </source>
</evidence>
<feature type="region of interest" description="Disordered" evidence="1">
    <location>
        <begin position="20"/>
        <end position="42"/>
    </location>
</feature>
<protein>
    <submittedName>
        <fullName evidence="2">Uncharacterized protein</fullName>
    </submittedName>
</protein>